<name>A0ACB9SDZ0_9MYRT</name>
<evidence type="ECO:0000313" key="1">
    <source>
        <dbReference type="EMBL" id="KAI4389625.1"/>
    </source>
</evidence>
<dbReference type="Proteomes" id="UP001057402">
    <property type="component" value="Chromosome 1"/>
</dbReference>
<proteinExistence type="predicted"/>
<sequence>MARAITLTLLIALLCLTQNSAPQTLPPAKADGFVYTDTAVDSSTILIEAFVDPICPDSADAWDPLKEAVEYYGTRVWLVVHLLPLPYHDNAYVASRALHIVNQLNASATFPLLELFFKEQGRFYNAKTFNMSRASVTSYIADFASRVLGNSYQSTILAGFRNIQTDLKTRVSFKYSASRAVYGTPFFFVNGFLLSDSESPTNVSGWKSIIDPLIAAQEDTSEKLARSF</sequence>
<accession>A0ACB9SDZ0</accession>
<organism evidence="1 2">
    <name type="scientific">Melastoma candidum</name>
    <dbReference type="NCBI Taxonomy" id="119954"/>
    <lineage>
        <taxon>Eukaryota</taxon>
        <taxon>Viridiplantae</taxon>
        <taxon>Streptophyta</taxon>
        <taxon>Embryophyta</taxon>
        <taxon>Tracheophyta</taxon>
        <taxon>Spermatophyta</taxon>
        <taxon>Magnoliopsida</taxon>
        <taxon>eudicotyledons</taxon>
        <taxon>Gunneridae</taxon>
        <taxon>Pentapetalae</taxon>
        <taxon>rosids</taxon>
        <taxon>malvids</taxon>
        <taxon>Myrtales</taxon>
        <taxon>Melastomataceae</taxon>
        <taxon>Melastomatoideae</taxon>
        <taxon>Melastomateae</taxon>
        <taxon>Melastoma</taxon>
    </lineage>
</organism>
<gene>
    <name evidence="1" type="ORF">MLD38_001831</name>
</gene>
<reference evidence="2" key="1">
    <citation type="journal article" date="2023" name="Front. Plant Sci.">
        <title>Chromosomal-level genome assembly of Melastoma candidum provides insights into trichome evolution.</title>
        <authorList>
            <person name="Zhong Y."/>
            <person name="Wu W."/>
            <person name="Sun C."/>
            <person name="Zou P."/>
            <person name="Liu Y."/>
            <person name="Dai S."/>
            <person name="Zhou R."/>
        </authorList>
    </citation>
    <scope>NUCLEOTIDE SEQUENCE [LARGE SCALE GENOMIC DNA]</scope>
</reference>
<comment type="caution">
    <text evidence="1">The sequence shown here is derived from an EMBL/GenBank/DDBJ whole genome shotgun (WGS) entry which is preliminary data.</text>
</comment>
<dbReference type="EMBL" id="CM042880">
    <property type="protein sequence ID" value="KAI4389625.1"/>
    <property type="molecule type" value="Genomic_DNA"/>
</dbReference>
<keyword evidence="2" id="KW-1185">Reference proteome</keyword>
<evidence type="ECO:0000313" key="2">
    <source>
        <dbReference type="Proteomes" id="UP001057402"/>
    </source>
</evidence>
<protein>
    <submittedName>
        <fullName evidence="1">Uncharacterized protein</fullName>
    </submittedName>
</protein>